<feature type="binding site" evidence="15">
    <location>
        <position position="251"/>
    </location>
    <ligand>
        <name>Ca(2+)</name>
        <dbReference type="ChEBI" id="CHEBI:29108"/>
        <label>2</label>
    </ligand>
</feature>
<keyword evidence="21" id="KW-1185">Reference proteome</keyword>
<dbReference type="Pfam" id="PF00141">
    <property type="entry name" value="peroxidase"/>
    <property type="match status" value="1"/>
</dbReference>
<feature type="binding site" evidence="15">
    <location>
        <position position="78"/>
    </location>
    <ligand>
        <name>Ca(2+)</name>
        <dbReference type="ChEBI" id="CHEBI:29108"/>
        <label>1</label>
    </ligand>
</feature>
<organism evidence="20 21">
    <name type="scientific">Turnera subulata</name>
    <dbReference type="NCBI Taxonomy" id="218843"/>
    <lineage>
        <taxon>Eukaryota</taxon>
        <taxon>Viridiplantae</taxon>
        <taxon>Streptophyta</taxon>
        <taxon>Embryophyta</taxon>
        <taxon>Tracheophyta</taxon>
        <taxon>Spermatophyta</taxon>
        <taxon>Magnoliopsida</taxon>
        <taxon>eudicotyledons</taxon>
        <taxon>Gunneridae</taxon>
        <taxon>Pentapetalae</taxon>
        <taxon>rosids</taxon>
        <taxon>fabids</taxon>
        <taxon>Malpighiales</taxon>
        <taxon>Passifloraceae</taxon>
        <taxon>Turnera</taxon>
    </lineage>
</organism>
<dbReference type="InterPro" id="IPR019794">
    <property type="entry name" value="Peroxidases_AS"/>
</dbReference>
<keyword evidence="15 18" id="KW-0106">Calcium</keyword>
<evidence type="ECO:0000256" key="8">
    <source>
        <dbReference type="ARBA" id="ARBA00022723"/>
    </source>
</evidence>
<feature type="binding site" evidence="15">
    <location>
        <position position="80"/>
    </location>
    <ligand>
        <name>Ca(2+)</name>
        <dbReference type="ChEBI" id="CHEBI:29108"/>
        <label>1</label>
    </ligand>
</feature>
<dbReference type="PANTHER" id="PTHR31517">
    <property type="match status" value="1"/>
</dbReference>
<dbReference type="SUPFAM" id="SSF48113">
    <property type="entry name" value="Heme-dependent peroxidases"/>
    <property type="match status" value="1"/>
</dbReference>
<keyword evidence="10 18" id="KW-0560">Oxidoreductase</keyword>
<dbReference type="OrthoDB" id="2113341at2759"/>
<comment type="catalytic activity">
    <reaction evidence="1 18">
        <text>2 a phenolic donor + H2O2 = 2 a phenolic radical donor + 2 H2O</text>
        <dbReference type="Rhea" id="RHEA:56136"/>
        <dbReference type="ChEBI" id="CHEBI:15377"/>
        <dbReference type="ChEBI" id="CHEBI:16240"/>
        <dbReference type="ChEBI" id="CHEBI:139520"/>
        <dbReference type="ChEBI" id="CHEBI:139521"/>
        <dbReference type="EC" id="1.11.1.7"/>
    </reaction>
</comment>
<comment type="similarity">
    <text evidence="18">Belongs to the peroxidase family. Classical plant (class III) peroxidase subfamily.</text>
</comment>
<feature type="disulfide bond" evidence="17">
    <location>
        <begin position="126"/>
        <end position="327"/>
    </location>
</feature>
<dbReference type="EC" id="1.11.1.7" evidence="4 18"/>
<comment type="similarity">
    <text evidence="3">Belongs to the peroxidase family. Ascorbate peroxidase subfamily.</text>
</comment>
<name>A0A9Q0FXM4_9ROSI</name>
<dbReference type="PROSITE" id="PS50873">
    <property type="entry name" value="PEROXIDASE_4"/>
    <property type="match status" value="1"/>
</dbReference>
<comment type="subcellular location">
    <subcellularLocation>
        <location evidence="18">Secreted</location>
    </subcellularLocation>
</comment>
<keyword evidence="5 18" id="KW-0964">Secreted</keyword>
<keyword evidence="6 18" id="KW-0575">Peroxidase</keyword>
<keyword evidence="7 18" id="KW-0349">Heme</keyword>
<dbReference type="Gene3D" id="1.10.520.10">
    <property type="match status" value="1"/>
</dbReference>
<dbReference type="PANTHER" id="PTHR31517:SF17">
    <property type="entry name" value="PEROXIDASE 6"/>
    <property type="match status" value="1"/>
</dbReference>
<feature type="binding site" description="axial binding residue" evidence="15">
    <location>
        <position position="198"/>
    </location>
    <ligand>
        <name>heme b</name>
        <dbReference type="ChEBI" id="CHEBI:60344"/>
    </ligand>
    <ligandPart>
        <name>Fe</name>
        <dbReference type="ChEBI" id="CHEBI:18248"/>
    </ligandPart>
</feature>
<feature type="binding site" evidence="15">
    <location>
        <position position="76"/>
    </location>
    <ligand>
        <name>Ca(2+)</name>
        <dbReference type="ChEBI" id="CHEBI:29108"/>
        <label>1</label>
    </ligand>
</feature>
<feature type="disulfide bond" evidence="17">
    <location>
        <begin position="72"/>
        <end position="77"/>
    </location>
</feature>
<evidence type="ECO:0000256" key="3">
    <source>
        <dbReference type="ARBA" id="ARBA00006873"/>
    </source>
</evidence>
<dbReference type="Gene3D" id="1.10.420.10">
    <property type="entry name" value="Peroxidase, domain 2"/>
    <property type="match status" value="1"/>
</dbReference>
<evidence type="ECO:0000256" key="14">
    <source>
        <dbReference type="PIRSR" id="PIRSR600823-1"/>
    </source>
</evidence>
<evidence type="ECO:0000256" key="10">
    <source>
        <dbReference type="ARBA" id="ARBA00023002"/>
    </source>
</evidence>
<feature type="site" description="Transition state stabilizer" evidence="16">
    <location>
        <position position="66"/>
    </location>
</feature>
<feature type="disulfide bond" evidence="17">
    <location>
        <begin position="205"/>
        <end position="237"/>
    </location>
</feature>
<keyword evidence="9 18" id="KW-0732">Signal</keyword>
<dbReference type="Proteomes" id="UP001141552">
    <property type="component" value="Unassembled WGS sequence"/>
</dbReference>
<evidence type="ECO:0000256" key="17">
    <source>
        <dbReference type="PIRSR" id="PIRSR600823-5"/>
    </source>
</evidence>
<keyword evidence="13 18" id="KW-0376">Hydrogen peroxide</keyword>
<evidence type="ECO:0000256" key="1">
    <source>
        <dbReference type="ARBA" id="ARBA00000189"/>
    </source>
</evidence>
<dbReference type="PRINTS" id="PR00461">
    <property type="entry name" value="PLPEROXIDASE"/>
</dbReference>
<dbReference type="InterPro" id="IPR033905">
    <property type="entry name" value="Secretory_peroxidase"/>
</dbReference>
<dbReference type="CDD" id="cd00693">
    <property type="entry name" value="secretory_peroxidase"/>
    <property type="match status" value="1"/>
</dbReference>
<keyword evidence="8 15" id="KW-0479">Metal-binding</keyword>
<dbReference type="InterPro" id="IPR019793">
    <property type="entry name" value="Peroxidases_heam-ligand_BS"/>
</dbReference>
<dbReference type="EMBL" id="JAKUCV010003509">
    <property type="protein sequence ID" value="KAJ4838614.1"/>
    <property type="molecule type" value="Genomic_DNA"/>
</dbReference>
<protein>
    <recommendedName>
        <fullName evidence="4 18">Peroxidase</fullName>
        <ecNumber evidence="4 18">1.11.1.7</ecNumber>
    </recommendedName>
</protein>
<feature type="chain" id="PRO_5040546523" description="Peroxidase" evidence="18">
    <location>
        <begin position="20"/>
        <end position="335"/>
    </location>
</feature>
<evidence type="ECO:0000256" key="12">
    <source>
        <dbReference type="ARBA" id="ARBA00023157"/>
    </source>
</evidence>
<comment type="caution">
    <text evidence="20">The sequence shown here is derived from an EMBL/GenBank/DDBJ whole genome shotgun (WGS) entry which is preliminary data.</text>
</comment>
<sequence length="335" mass="36958">MVSSSPLLLLLLLPILVVASLPAAPLQSQLSLDYYKKTCPQFEKIVGQVITEKQLGFPSTAAGVVRLFFHDCMVEGCDASLLISSNSFNKAERDHDINVPLPGDAFDVIARAKTALELECPGVVSCSDILATAARDLVVMVGGPHYQVVLGRKDGLVSHATSVQGHLATPKMSIQEIISLFQSRGYTVQEMVALVGAHTIGFSHCKEFSDRLFNFSKTSKTDPALNPKYADGLKKLCENYTTDPTMSAYNDVMTPGKFDNMYFRNLKRGLGLLASDQALAEDERTKPFVELYAENETAFFKDFAKAMEKTSLTKIKTEKDGDVRRRCDQFNEIKH</sequence>
<reference evidence="20" key="1">
    <citation type="submission" date="2022-02" db="EMBL/GenBank/DDBJ databases">
        <authorList>
            <person name="Henning P.M."/>
            <person name="McCubbin A.G."/>
            <person name="Shore J.S."/>
        </authorList>
    </citation>
    <scope>NUCLEOTIDE SEQUENCE</scope>
    <source>
        <strain evidence="20">F60SS</strain>
        <tissue evidence="20">Leaves</tissue>
    </source>
</reference>
<evidence type="ECO:0000256" key="6">
    <source>
        <dbReference type="ARBA" id="ARBA00022559"/>
    </source>
</evidence>
<keyword evidence="11 15" id="KW-0408">Iron</keyword>
<reference evidence="20" key="2">
    <citation type="journal article" date="2023" name="Plants (Basel)">
        <title>Annotation of the Turnera subulata (Passifloraceae) Draft Genome Reveals the S-Locus Evolved after the Divergence of Turneroideae from Passifloroideae in a Stepwise Manner.</title>
        <authorList>
            <person name="Henning P.M."/>
            <person name="Roalson E.H."/>
            <person name="Mir W."/>
            <person name="McCubbin A.G."/>
            <person name="Shore J.S."/>
        </authorList>
    </citation>
    <scope>NUCLEOTIDE SEQUENCE</scope>
    <source>
        <strain evidence="20">F60SS</strain>
    </source>
</reference>
<evidence type="ECO:0000256" key="5">
    <source>
        <dbReference type="ARBA" id="ARBA00022525"/>
    </source>
</evidence>
<feature type="binding site" evidence="15">
    <location>
        <position position="254"/>
    </location>
    <ligand>
        <name>Ca(2+)</name>
        <dbReference type="ChEBI" id="CHEBI:29108"/>
        <label>2</label>
    </ligand>
</feature>
<feature type="binding site" evidence="15">
    <location>
        <position position="259"/>
    </location>
    <ligand>
        <name>Ca(2+)</name>
        <dbReference type="ChEBI" id="CHEBI:29108"/>
        <label>2</label>
    </ligand>
</feature>
<evidence type="ECO:0000256" key="4">
    <source>
        <dbReference type="ARBA" id="ARBA00012313"/>
    </source>
</evidence>
<feature type="active site" description="Proton acceptor" evidence="14">
    <location>
        <position position="70"/>
    </location>
</feature>
<dbReference type="AlphaFoldDB" id="A0A9Q0FXM4"/>
<evidence type="ECO:0000313" key="20">
    <source>
        <dbReference type="EMBL" id="KAJ4838614.1"/>
    </source>
</evidence>
<feature type="binding site" evidence="15">
    <location>
        <position position="74"/>
    </location>
    <ligand>
        <name>Ca(2+)</name>
        <dbReference type="ChEBI" id="CHEBI:29108"/>
        <label>1</label>
    </ligand>
</feature>
<dbReference type="InterPro" id="IPR010255">
    <property type="entry name" value="Haem_peroxidase_sf"/>
</dbReference>
<dbReference type="GO" id="GO:0020037">
    <property type="term" value="F:heme binding"/>
    <property type="evidence" value="ECO:0007669"/>
    <property type="project" value="UniProtKB-UniRule"/>
</dbReference>
<evidence type="ECO:0000256" key="13">
    <source>
        <dbReference type="ARBA" id="ARBA00023324"/>
    </source>
</evidence>
<dbReference type="GO" id="GO:0006979">
    <property type="term" value="P:response to oxidative stress"/>
    <property type="evidence" value="ECO:0007669"/>
    <property type="project" value="UniProtKB-UniRule"/>
</dbReference>
<evidence type="ECO:0000256" key="2">
    <source>
        <dbReference type="ARBA" id="ARBA00002322"/>
    </source>
</evidence>
<feature type="domain" description="Plant heme peroxidase family profile" evidence="19">
    <location>
        <begin position="29"/>
        <end position="331"/>
    </location>
</feature>
<comment type="cofactor">
    <cofactor evidence="15 18">
        <name>Ca(2+)</name>
        <dbReference type="ChEBI" id="CHEBI:29108"/>
    </cofactor>
    <text evidence="15 18">Binds 2 calcium ions per subunit.</text>
</comment>
<evidence type="ECO:0000256" key="11">
    <source>
        <dbReference type="ARBA" id="ARBA00023004"/>
    </source>
</evidence>
<dbReference type="FunFam" id="1.10.520.10:FF:000008">
    <property type="entry name" value="Peroxidase"/>
    <property type="match status" value="1"/>
</dbReference>
<evidence type="ECO:0000313" key="21">
    <source>
        <dbReference type="Proteomes" id="UP001141552"/>
    </source>
</evidence>
<gene>
    <name evidence="20" type="primary">PER65</name>
    <name evidence="20" type="ORF">Tsubulata_019375</name>
</gene>
<evidence type="ECO:0000256" key="7">
    <source>
        <dbReference type="ARBA" id="ARBA00022617"/>
    </source>
</evidence>
<accession>A0A9Q0FXM4</accession>
<proteinExistence type="inferred from homology"/>
<dbReference type="InterPro" id="IPR002016">
    <property type="entry name" value="Haem_peroxidase"/>
</dbReference>
<dbReference type="GO" id="GO:0140825">
    <property type="term" value="F:lactoperoxidase activity"/>
    <property type="evidence" value="ECO:0007669"/>
    <property type="project" value="UniProtKB-EC"/>
</dbReference>
<dbReference type="PROSITE" id="PS00436">
    <property type="entry name" value="PEROXIDASE_2"/>
    <property type="match status" value="1"/>
</dbReference>
<evidence type="ECO:0000259" key="19">
    <source>
        <dbReference type="PROSITE" id="PS50873"/>
    </source>
</evidence>
<dbReference type="GO" id="GO:0005576">
    <property type="term" value="C:extracellular region"/>
    <property type="evidence" value="ECO:0007669"/>
    <property type="project" value="UniProtKB-SubCell"/>
</dbReference>
<dbReference type="GO" id="GO:0046872">
    <property type="term" value="F:metal ion binding"/>
    <property type="evidence" value="ECO:0007669"/>
    <property type="project" value="UniProtKB-UniRule"/>
</dbReference>
<dbReference type="PROSITE" id="PS00435">
    <property type="entry name" value="PEROXIDASE_1"/>
    <property type="match status" value="1"/>
</dbReference>
<dbReference type="InterPro" id="IPR000823">
    <property type="entry name" value="Peroxidase_pln"/>
</dbReference>
<evidence type="ECO:0000256" key="16">
    <source>
        <dbReference type="PIRSR" id="PIRSR600823-4"/>
    </source>
</evidence>
<comment type="function">
    <text evidence="2">Removal of H(2)O(2), oxidation of toxic reductants, biosynthesis and degradation of lignin, suberization, auxin catabolism, response to environmental stresses such as wounding, pathogen attack and oxidative stress. These functions might be dependent on each isozyme/isoform in each plant tissue.</text>
</comment>
<evidence type="ECO:0000256" key="18">
    <source>
        <dbReference type="RuleBase" id="RU362060"/>
    </source>
</evidence>
<evidence type="ECO:0000256" key="15">
    <source>
        <dbReference type="PIRSR" id="PIRSR600823-3"/>
    </source>
</evidence>
<dbReference type="PRINTS" id="PR00458">
    <property type="entry name" value="PEROXIDASE"/>
</dbReference>
<dbReference type="FunFam" id="1.10.420.10:FF:000007">
    <property type="entry name" value="Peroxidase"/>
    <property type="match status" value="1"/>
</dbReference>
<feature type="binding site" evidence="15">
    <location>
        <position position="92"/>
    </location>
    <ligand>
        <name>Ca(2+)</name>
        <dbReference type="ChEBI" id="CHEBI:29108"/>
        <label>1</label>
    </ligand>
</feature>
<dbReference type="GO" id="GO:0042744">
    <property type="term" value="P:hydrogen peroxide catabolic process"/>
    <property type="evidence" value="ECO:0007669"/>
    <property type="project" value="UniProtKB-KW"/>
</dbReference>
<comment type="cofactor">
    <cofactor evidence="15 18">
        <name>heme b</name>
        <dbReference type="ChEBI" id="CHEBI:60344"/>
    </cofactor>
    <text evidence="15 18">Binds 1 heme b (iron(II)-protoporphyrin IX) group per subunit.</text>
</comment>
<feature type="binding site" evidence="15">
    <location>
        <position position="71"/>
    </location>
    <ligand>
        <name>Ca(2+)</name>
        <dbReference type="ChEBI" id="CHEBI:29108"/>
        <label>1</label>
    </ligand>
</feature>
<evidence type="ECO:0000256" key="9">
    <source>
        <dbReference type="ARBA" id="ARBA00022729"/>
    </source>
</evidence>
<feature type="signal peptide" evidence="18">
    <location>
        <begin position="1"/>
        <end position="19"/>
    </location>
</feature>
<feature type="binding site" evidence="15">
    <location>
        <position position="199"/>
    </location>
    <ligand>
        <name>Ca(2+)</name>
        <dbReference type="ChEBI" id="CHEBI:29108"/>
        <label>2</label>
    </ligand>
</feature>
<keyword evidence="12 17" id="KW-1015">Disulfide bond</keyword>
<feature type="disulfide bond" evidence="17">
    <location>
        <begin position="39"/>
        <end position="120"/>
    </location>
</feature>